<gene>
    <name evidence="10" type="primary">tatB</name>
    <name evidence="10" type="ORF">H0A76_09800</name>
</gene>
<evidence type="ECO:0000256" key="7">
    <source>
        <dbReference type="ARBA" id="ARBA00023010"/>
    </source>
</evidence>
<evidence type="ECO:0000313" key="11">
    <source>
        <dbReference type="Proteomes" id="UP000568751"/>
    </source>
</evidence>
<dbReference type="GO" id="GO:0008320">
    <property type="term" value="F:protein transmembrane transporter activity"/>
    <property type="evidence" value="ECO:0007669"/>
    <property type="project" value="InterPro"/>
</dbReference>
<evidence type="ECO:0000313" key="10">
    <source>
        <dbReference type="EMBL" id="NYT28140.1"/>
    </source>
</evidence>
<evidence type="ECO:0000256" key="6">
    <source>
        <dbReference type="ARBA" id="ARBA00022989"/>
    </source>
</evidence>
<feature type="transmembrane region" description="Helical" evidence="9">
    <location>
        <begin position="6"/>
        <end position="22"/>
    </location>
</feature>
<keyword evidence="6 9" id="KW-1133">Transmembrane helix</keyword>
<organism evidence="10 11">
    <name type="scientific">Candidatus Thiodubiliella endoseptemdiera</name>
    <dbReference type="NCBI Taxonomy" id="2738886"/>
    <lineage>
        <taxon>Bacteria</taxon>
        <taxon>Pseudomonadati</taxon>
        <taxon>Pseudomonadota</taxon>
        <taxon>Gammaproteobacteria</taxon>
        <taxon>Candidatus Pseudothioglobaceae</taxon>
        <taxon>Candidatus Thiodubiliella</taxon>
    </lineage>
</organism>
<dbReference type="PRINTS" id="PR01506">
    <property type="entry name" value="TATBPROTEIN"/>
</dbReference>
<reference evidence="10 11" key="1">
    <citation type="submission" date="2020-05" db="EMBL/GenBank/DDBJ databases">
        <title>Horizontal transmission and recombination maintain forever young bacterial symbiont genomes.</title>
        <authorList>
            <person name="Russell S.L."/>
            <person name="Pepper-Tunick E."/>
            <person name="Svedberg J."/>
            <person name="Byrne A."/>
            <person name="Ruelas Castillo J."/>
            <person name="Vollmers C."/>
            <person name="Beinart R.A."/>
            <person name="Corbett-Detig R."/>
        </authorList>
    </citation>
    <scope>NUCLEOTIDE SEQUENCE [LARGE SCALE GENOMIC DNA]</scope>
    <source>
        <strain evidence="10">455</strain>
    </source>
</reference>
<keyword evidence="5" id="KW-0653">Protein transport</keyword>
<accession>A0A853F7J1</accession>
<evidence type="ECO:0000256" key="1">
    <source>
        <dbReference type="ARBA" id="ARBA00004167"/>
    </source>
</evidence>
<evidence type="ECO:0000256" key="2">
    <source>
        <dbReference type="ARBA" id="ARBA00022448"/>
    </source>
</evidence>
<evidence type="ECO:0000256" key="4">
    <source>
        <dbReference type="ARBA" id="ARBA00022692"/>
    </source>
</evidence>
<name>A0A853F7J1_9GAMM</name>
<dbReference type="NCBIfam" id="TIGR01410">
    <property type="entry name" value="tatB"/>
    <property type="match status" value="1"/>
</dbReference>
<keyword evidence="2" id="KW-0813">Transport</keyword>
<evidence type="ECO:0000256" key="9">
    <source>
        <dbReference type="SAM" id="Phobius"/>
    </source>
</evidence>
<dbReference type="Pfam" id="PF02416">
    <property type="entry name" value="TatA_B_E"/>
    <property type="match status" value="1"/>
</dbReference>
<keyword evidence="7" id="KW-0811">Translocation</keyword>
<dbReference type="InterPro" id="IPR018448">
    <property type="entry name" value="TatB"/>
</dbReference>
<comment type="subcellular location">
    <subcellularLocation>
        <location evidence="1">Membrane</location>
        <topology evidence="1">Single-pass membrane protein</topology>
    </subcellularLocation>
</comment>
<evidence type="ECO:0000256" key="3">
    <source>
        <dbReference type="ARBA" id="ARBA00022475"/>
    </source>
</evidence>
<dbReference type="GO" id="GO:0016020">
    <property type="term" value="C:membrane"/>
    <property type="evidence" value="ECO:0007669"/>
    <property type="project" value="InterPro"/>
</dbReference>
<comment type="caution">
    <text evidence="10">The sequence shown here is derived from an EMBL/GenBank/DDBJ whole genome shotgun (WGS) entry which is preliminary data.</text>
</comment>
<dbReference type="RefSeq" id="WP_369151091.1">
    <property type="nucleotide sequence ID" value="NZ_OZ156464.1"/>
</dbReference>
<evidence type="ECO:0000256" key="5">
    <source>
        <dbReference type="ARBA" id="ARBA00022927"/>
    </source>
</evidence>
<sequence>MFDIGFWEFALIGIITLIIVGPERMPGIARTAGRYIGKGKRFVAKIQEDIGEELEADKLKEHLNLKDNDSNILEIFDEAKGTLDDIKNDVNKKL</sequence>
<dbReference type="GO" id="GO:0043953">
    <property type="term" value="P:protein transport by the Tat complex"/>
    <property type="evidence" value="ECO:0007669"/>
    <property type="project" value="InterPro"/>
</dbReference>
<dbReference type="Gene3D" id="1.20.5.3310">
    <property type="match status" value="1"/>
</dbReference>
<dbReference type="AlphaFoldDB" id="A0A853F7J1"/>
<keyword evidence="4 9" id="KW-0812">Transmembrane</keyword>
<dbReference type="Proteomes" id="UP000568751">
    <property type="component" value="Unassembled WGS sequence"/>
</dbReference>
<proteinExistence type="predicted"/>
<keyword evidence="3" id="KW-1003">Cell membrane</keyword>
<dbReference type="EMBL" id="JACCHT010000002">
    <property type="protein sequence ID" value="NYT28140.1"/>
    <property type="molecule type" value="Genomic_DNA"/>
</dbReference>
<keyword evidence="8 9" id="KW-0472">Membrane</keyword>
<evidence type="ECO:0000256" key="8">
    <source>
        <dbReference type="ARBA" id="ARBA00023136"/>
    </source>
</evidence>
<dbReference type="InterPro" id="IPR003369">
    <property type="entry name" value="TatA/B/E"/>
</dbReference>
<protein>
    <submittedName>
        <fullName evidence="10">Twin-arginine translocase subunit TatB</fullName>
    </submittedName>
</protein>